<dbReference type="InterPro" id="IPR044023">
    <property type="entry name" value="Ig_7"/>
</dbReference>
<protein>
    <submittedName>
        <fullName evidence="8">T9SS type A sorting domain-containing protein</fullName>
    </submittedName>
</protein>
<gene>
    <name evidence="8" type="ORF">I5M27_11950</name>
</gene>
<dbReference type="InterPro" id="IPR050831">
    <property type="entry name" value="CEA_cell_adhesion"/>
</dbReference>
<dbReference type="RefSeq" id="WP_200506446.1">
    <property type="nucleotide sequence ID" value="NZ_JAEHFX010000005.1"/>
</dbReference>
<keyword evidence="1 4" id="KW-0732">Signal</keyword>
<evidence type="ECO:0000259" key="6">
    <source>
        <dbReference type="Pfam" id="PF18962"/>
    </source>
</evidence>
<dbReference type="PANTHER" id="PTHR44427">
    <property type="entry name" value="CARCINOEMBRYONIC ANTIGEN-RELATED CELL ADHESION MOLECULE 19"/>
    <property type="match status" value="1"/>
</dbReference>
<dbReference type="Gene3D" id="2.160.20.10">
    <property type="entry name" value="Single-stranded right-handed beta-helix, Pectin lyase-like"/>
    <property type="match status" value="1"/>
</dbReference>
<comment type="caution">
    <text evidence="8">The sequence shown here is derived from an EMBL/GenBank/DDBJ whole genome shotgun (WGS) entry which is preliminary data.</text>
</comment>
<evidence type="ECO:0000256" key="4">
    <source>
        <dbReference type="SAM" id="SignalP"/>
    </source>
</evidence>
<dbReference type="Pfam" id="PF18962">
    <property type="entry name" value="Por_Secre_tail"/>
    <property type="match status" value="1"/>
</dbReference>
<accession>A0ABS1C304</accession>
<evidence type="ECO:0000313" key="9">
    <source>
        <dbReference type="Proteomes" id="UP000644147"/>
    </source>
</evidence>
<organism evidence="8 9">
    <name type="scientific">Adhaeribacter terrigena</name>
    <dbReference type="NCBI Taxonomy" id="2793070"/>
    <lineage>
        <taxon>Bacteria</taxon>
        <taxon>Pseudomonadati</taxon>
        <taxon>Bacteroidota</taxon>
        <taxon>Cytophagia</taxon>
        <taxon>Cytophagales</taxon>
        <taxon>Hymenobacteraceae</taxon>
        <taxon>Adhaeribacter</taxon>
    </lineage>
</organism>
<dbReference type="SUPFAM" id="SSF51126">
    <property type="entry name" value="Pectin lyase-like"/>
    <property type="match status" value="2"/>
</dbReference>
<evidence type="ECO:0000256" key="3">
    <source>
        <dbReference type="ARBA" id="ARBA00023319"/>
    </source>
</evidence>
<dbReference type="InterPro" id="IPR026444">
    <property type="entry name" value="Secre_tail"/>
</dbReference>
<evidence type="ECO:0000256" key="2">
    <source>
        <dbReference type="ARBA" id="ARBA00023180"/>
    </source>
</evidence>
<evidence type="ECO:0000259" key="7">
    <source>
        <dbReference type="Pfam" id="PF19081"/>
    </source>
</evidence>
<dbReference type="InterPro" id="IPR036179">
    <property type="entry name" value="Ig-like_dom_sf"/>
</dbReference>
<sequence length="1406" mass="144322">MNKLLSLSKLLLLLLTVGWASFMQQAQAQQQVIVGTGTTSSTTASIFSTSTTTNKYSKNIAIYSAANILAAGGMPGTITKLAWQKGGTGEYTTNDIALTVSIKPVSFTQHAASPITYATEITGATQVFTSTAYSFMTGTGWNEITLQTPFVWDGTSNLEIFVEFYRPGTPTGSIDWFYTATTDANASQVSGTAPTTAARNSNLPNLRLAIIPAFPCTAPPTSGTATSSVSTICAGSSFNLNVTGLTFGSGLTIQWETSANGTTGWAPVGAASTSPSTTTSQTAGTHYYRAAVTCSGQTAYSTSVSVTSPALITGNFTINKNAPASATNFQTFANALSSLACGVGGPVTFDVVTGSGPYAEQVVIPEISGASATNTVTFNGNGNTVSANPVSATRAMFKLDGADYLTLNNFNIVTTGTGTTDFGWGIHFINGADNNTISNNTITIGSTSTTESNSVGIVFSNSTTAVTSNGNNGNNNLITGNTISGGHKGIHVNGNASAATPGAGGNQIINNTIQNFYGTGIELDQANNTVIRSNNISRPARATVTTFYGVYMGDNSTGVTVENNRIHNTHGGATSLTGIAYGIFTTGSDAAAGSENIIKNNLIYNFNNTGAAYGLHNTGSDGAYYYHNTVYFNNAASTGISRGFHQTTAATNIKFINNNIAINTGSPFADQRALFFNTTASVIQSNNNNLWVPKGTIGIYDGTTYATLAAWQAANATTPFDVNSVSVNPHFVNAATGNLQPTAYALNNTGQPLTTVTTDITGVTRNTTTPDPGAYEFTLPANDVGVTAISAPVSGCSLTAQQNVTITVFNSGTASQTNIPVRYRLNNGTPVTGIVPGPVASGASVSFTFPTTANLSATGTYTLSAVTTLSGDALAYNDSVVTTIQSAPVIASFPYTQNFDGGNGGWTAGGRNSSWALGTPAATIINSAASGTNSWVTNLTGKHNAYESSAVTSPCFNFTGLTNPGISMKAWWSVETDWDGAILQSSIDGGTTWQTVGAFGDPNNWYNADSIDANPGNQPASLNGNFIGWSGTATASSGGWVTASHALTGLGGQANVRLRIAFASDLYTEEEGFAFDDVMIYELPTTPTITAGGPTTFCPGSSVVLTAASPTTGVTYQWLNNNVAITGATASTYTANAAGSYTAVATLGIATSAPSPAITVTLSPVPAKPTISASGTTSICAGDSVILTGATTTTGVTYQWLLNGTAVTGATAANLNAKAAGNYRLVVSNASGCTDTSTVTAVTVNPKPATPTITQGGNSGQELTSSEATGNQWLLNGTAITGATAQTYQTTANGNYTVVVTNANGCTSDTSAVVNITNTGIKGAMAGMSVSVYPNPSKGKFNVKLVGYKQDAALELYSLTGQLIAKENVKAGQEITKVQVKNLAAGTYLLKVVSEKGVQINKLIVE</sequence>
<keyword evidence="9" id="KW-1185">Reference proteome</keyword>
<dbReference type="SMART" id="SM00710">
    <property type="entry name" value="PbH1"/>
    <property type="match status" value="7"/>
</dbReference>
<keyword evidence="2" id="KW-0325">Glycoprotein</keyword>
<dbReference type="InterPro" id="IPR011050">
    <property type="entry name" value="Pectin_lyase_fold/virulence"/>
</dbReference>
<evidence type="ECO:0000313" key="8">
    <source>
        <dbReference type="EMBL" id="MBK0403703.1"/>
    </source>
</evidence>
<dbReference type="SUPFAM" id="SSF48726">
    <property type="entry name" value="Immunoglobulin"/>
    <property type="match status" value="2"/>
</dbReference>
<feature type="domain" description="Right handed beta helix" evidence="5">
    <location>
        <begin position="472"/>
        <end position="610"/>
    </location>
</feature>
<name>A0ABS1C304_9BACT</name>
<dbReference type="InterPro" id="IPR013783">
    <property type="entry name" value="Ig-like_fold"/>
</dbReference>
<proteinExistence type="predicted"/>
<dbReference type="PANTHER" id="PTHR44427:SF1">
    <property type="entry name" value="CARCINOEMBRYONIC ANTIGEN-RELATED CELL ADHESION MOLECULE 1"/>
    <property type="match status" value="1"/>
</dbReference>
<dbReference type="InterPro" id="IPR012334">
    <property type="entry name" value="Pectin_lyas_fold"/>
</dbReference>
<dbReference type="EMBL" id="JAEHFX010000005">
    <property type="protein sequence ID" value="MBK0403703.1"/>
    <property type="molecule type" value="Genomic_DNA"/>
</dbReference>
<reference evidence="8 9" key="1">
    <citation type="submission" date="2020-12" db="EMBL/GenBank/DDBJ databases">
        <title>Bacterial novel species Adhaeribacter sp. BT258 isolated from soil.</title>
        <authorList>
            <person name="Jung H.-Y."/>
        </authorList>
    </citation>
    <scope>NUCLEOTIDE SEQUENCE [LARGE SCALE GENOMIC DNA]</scope>
    <source>
        <strain evidence="8 9">BT258</strain>
    </source>
</reference>
<dbReference type="Gene3D" id="2.60.40.10">
    <property type="entry name" value="Immunoglobulins"/>
    <property type="match status" value="3"/>
</dbReference>
<dbReference type="NCBIfam" id="TIGR04183">
    <property type="entry name" value="Por_Secre_tail"/>
    <property type="match status" value="1"/>
</dbReference>
<dbReference type="InterPro" id="IPR039448">
    <property type="entry name" value="Beta_helix"/>
</dbReference>
<evidence type="ECO:0000259" key="5">
    <source>
        <dbReference type="Pfam" id="PF13229"/>
    </source>
</evidence>
<keyword evidence="3" id="KW-0393">Immunoglobulin domain</keyword>
<dbReference type="Pfam" id="PF19081">
    <property type="entry name" value="Ig_7"/>
    <property type="match status" value="1"/>
</dbReference>
<feature type="domain" description="Secretion system C-terminal sorting" evidence="6">
    <location>
        <begin position="1332"/>
        <end position="1405"/>
    </location>
</feature>
<feature type="signal peptide" evidence="4">
    <location>
        <begin position="1"/>
        <end position="28"/>
    </location>
</feature>
<dbReference type="Pfam" id="PF13229">
    <property type="entry name" value="Beta_helix"/>
    <property type="match status" value="1"/>
</dbReference>
<dbReference type="InterPro" id="IPR006626">
    <property type="entry name" value="PbH1"/>
</dbReference>
<evidence type="ECO:0000256" key="1">
    <source>
        <dbReference type="ARBA" id="ARBA00022729"/>
    </source>
</evidence>
<feature type="domain" description="Ig-like" evidence="7">
    <location>
        <begin position="1166"/>
        <end position="1246"/>
    </location>
</feature>
<feature type="chain" id="PRO_5046030582" evidence="4">
    <location>
        <begin position="29"/>
        <end position="1406"/>
    </location>
</feature>
<dbReference type="Proteomes" id="UP000644147">
    <property type="component" value="Unassembled WGS sequence"/>
</dbReference>